<name>A0A7U2FFV9_PHANO</name>
<dbReference type="OrthoDB" id="4983399at2759"/>
<evidence type="ECO:0000256" key="1">
    <source>
        <dbReference type="SAM" id="MobiDB-lite"/>
    </source>
</evidence>
<evidence type="ECO:0000256" key="2">
    <source>
        <dbReference type="SAM" id="SignalP"/>
    </source>
</evidence>
<dbReference type="EMBL" id="CP069035">
    <property type="protein sequence ID" value="QRD02275.1"/>
    <property type="molecule type" value="Genomic_DNA"/>
</dbReference>
<keyword evidence="4" id="KW-1185">Reference proteome</keyword>
<protein>
    <submittedName>
        <fullName evidence="3">Uncharacterized protein</fullName>
    </submittedName>
</protein>
<dbReference type="VEuPathDB" id="FungiDB:JI435_052460"/>
<sequence>MKWSTITTLSLLAGSALGAPVSSTTAGLQISDELRNQGDGSYIATRNENGELDVKFTPMAALVARDPDLVPETPPATHSGRWSVGKDEIVCDPGHSDNVADLDAANVQLAKNAPNGKNGESEGLYGWVHLNGQTSYWCNYEVNHPTYDLVINMHVALSLKCGGSAAYGYNHYVLRRGARDLVVGRTYTGNKFCEKHFYSSPKQLEERDPAPKNFTIAKSLMQQGNGLYLATFDDSGKASVEFTPAAQLPAINSTIPAINGTLTTENPTVMSIRALRKRGEVHCDRKDSMNTGDLNWANVQLANNVKGQDYKYQWGWYHHNAETSYFCVYRVWSGDFDTIIGFHRSISDNCHGDAGYGFRRHVGAVWDSDYWLAVGRTYYGDNFCDSNFHDNPGKRLSESIEPSEKPIELSRRDTVDQVAKPAELSLRDVNPMDQGDGLHRAWFDENGILQVEFTPISEILAKHPHANVPAARSTAVASGGPITCPGDFSDKVQDLDHVNVEWAKLMDAQGGNFEAANYYWMIHNEETTYACTGTKAHLSYDDIISMHTAISNTCGGAAAYGYNRLRNPPGRNVDITIGRTWRGGSICDKRFQPYEAQVARPFAPPRRSTSSDINIASDLMFQGDGFYTATVDDSGTVDVEFTPMAELPPTAELLSKARAEGLLDYIPDSTDSLHKGKTECEGRDSGSQSDLDGANIQLAHNGDGKTYSPKSWGWVHNNGETSYFCPYTRQKVSYNEVIEMHTVTSRKCGAAAYGWDHRYVVQGRSFAVGRTFHGNNFCTDTFKGWHAARAVETPSGESASVDTPTVQFDLHANASTWDMTSAQMDQGDGLYVASLDDETGQMAVKFTPITKLSSRASLADASSWDMTSAQMDQGDGLYVASFDDETGQMSVKFTPVAELSSSVSRASVSSNSAADVINALNKRQGDKTSCARGSSKNVADLDSANRQLAEAGSKTDLKYNRVGWVHINHETSYWCATKGSYNWRYPYDYFINQQTIVSNTCGGTAGYGWNTFEGYTVAPPLATDTKADWTKISVGRTVRGTSICTQKFIPPAAAATVESSDILSKRDSVKQTCRGGFSMNVSDLDYVNSEMAKYGDQLNLKRSPITWLHKSGETSYWCLSEGADGWTENYDYFINEQMKISSHCGGSAAYGWSHSRGYKKFGVWNVWTEFSVGRTFKGGSICRKGFVPPSAPASIEASPIAVAPRSATFDARNQGDGFYLETFNDAGESTIKFTPRTEFKPYDPAQSSVSENLAAGSIDALRTRYHHPTCRKYPPTKSGSWQDVDEANVQLGRQSNGVHFDARTRGWVTINKEIAYLCAWSAWEGTYDEVIAANVLISFDCGGSTGYGWDYENKKDLTIGRTWLGDHICKINTHRDESVHDESVAAHAVEPMRVRSDLLQQGDGLYYGTINEAGEKTVEFTPIAELAALLPAQSATTENVTATTTDTFPPNVKYTKYWCRGYSENTPDLDFANVALAAMWDNMYLGWHNYVSFVKGKELSYICGYGGGTHTQSEILDAHIRLSAHCDGGSQRYGWEAINGLSVGRTWHGDHFCV</sequence>
<dbReference type="Proteomes" id="UP000663193">
    <property type="component" value="Chromosome 13"/>
</dbReference>
<feature type="compositionally biased region" description="Basic and acidic residues" evidence="1">
    <location>
        <begin position="671"/>
        <end position="684"/>
    </location>
</feature>
<feature type="signal peptide" evidence="2">
    <location>
        <begin position="1"/>
        <end position="18"/>
    </location>
</feature>
<proteinExistence type="predicted"/>
<evidence type="ECO:0000313" key="3">
    <source>
        <dbReference type="EMBL" id="QRD02275.1"/>
    </source>
</evidence>
<reference evidence="4" key="1">
    <citation type="journal article" date="2021" name="BMC Genomics">
        <title>Chromosome-level genome assembly and manually-curated proteome of model necrotroph Parastagonospora nodorum Sn15 reveals a genome-wide trove of candidate effector homologs, and redundancy of virulence-related functions within an accessory chromosome.</title>
        <authorList>
            <person name="Bertazzoni S."/>
            <person name="Jones D.A.B."/>
            <person name="Phan H.T."/>
            <person name="Tan K.-C."/>
            <person name="Hane J.K."/>
        </authorList>
    </citation>
    <scope>NUCLEOTIDE SEQUENCE [LARGE SCALE GENOMIC DNA]</scope>
    <source>
        <strain evidence="4">SN15 / ATCC MYA-4574 / FGSC 10173)</strain>
    </source>
</reference>
<gene>
    <name evidence="3" type="ORF">JI435_052460</name>
</gene>
<keyword evidence="2" id="KW-0732">Signal</keyword>
<feature type="region of interest" description="Disordered" evidence="1">
    <location>
        <begin position="668"/>
        <end position="702"/>
    </location>
</feature>
<organism evidence="3 4">
    <name type="scientific">Phaeosphaeria nodorum (strain SN15 / ATCC MYA-4574 / FGSC 10173)</name>
    <name type="common">Glume blotch fungus</name>
    <name type="synonym">Parastagonospora nodorum</name>
    <dbReference type="NCBI Taxonomy" id="321614"/>
    <lineage>
        <taxon>Eukaryota</taxon>
        <taxon>Fungi</taxon>
        <taxon>Dikarya</taxon>
        <taxon>Ascomycota</taxon>
        <taxon>Pezizomycotina</taxon>
        <taxon>Dothideomycetes</taxon>
        <taxon>Pleosporomycetidae</taxon>
        <taxon>Pleosporales</taxon>
        <taxon>Pleosporineae</taxon>
        <taxon>Phaeosphaeriaceae</taxon>
        <taxon>Parastagonospora</taxon>
    </lineage>
</organism>
<evidence type="ECO:0000313" key="4">
    <source>
        <dbReference type="Proteomes" id="UP000663193"/>
    </source>
</evidence>
<accession>A0A7U2FFV9</accession>
<feature type="chain" id="PRO_5031036606" evidence="2">
    <location>
        <begin position="19"/>
        <end position="1554"/>
    </location>
</feature>